<name>A0A923KLK0_9FLAO</name>
<protein>
    <submittedName>
        <fullName evidence="3">DUF2807 domain-containing protein</fullName>
    </submittedName>
</protein>
<dbReference type="Pfam" id="PF10988">
    <property type="entry name" value="DUF2807"/>
    <property type="match status" value="1"/>
</dbReference>
<organism evidence="3 4">
    <name type="scientific">Hyunsoonleella aquatilis</name>
    <dbReference type="NCBI Taxonomy" id="2762758"/>
    <lineage>
        <taxon>Bacteria</taxon>
        <taxon>Pseudomonadati</taxon>
        <taxon>Bacteroidota</taxon>
        <taxon>Flavobacteriia</taxon>
        <taxon>Flavobacteriales</taxon>
        <taxon>Flavobacteriaceae</taxon>
    </lineage>
</organism>
<proteinExistence type="predicted"/>
<evidence type="ECO:0000259" key="2">
    <source>
        <dbReference type="Pfam" id="PF10988"/>
    </source>
</evidence>
<reference evidence="3" key="1">
    <citation type="submission" date="2020-08" db="EMBL/GenBank/DDBJ databases">
        <title>Hyunsoonleella sp. strain SJ7 genome sequencing and assembly.</title>
        <authorList>
            <person name="Kim I."/>
        </authorList>
    </citation>
    <scope>NUCLEOTIDE SEQUENCE</scope>
    <source>
        <strain evidence="3">SJ7</strain>
    </source>
</reference>
<dbReference type="InterPro" id="IPR021255">
    <property type="entry name" value="DUF2807"/>
</dbReference>
<dbReference type="EMBL" id="JACNMF010000002">
    <property type="protein sequence ID" value="MBC3758000.1"/>
    <property type="molecule type" value="Genomic_DNA"/>
</dbReference>
<evidence type="ECO:0000313" key="3">
    <source>
        <dbReference type="EMBL" id="MBC3758000.1"/>
    </source>
</evidence>
<feature type="domain" description="Putative auto-transporter adhesin head GIN" evidence="2">
    <location>
        <begin position="42"/>
        <end position="233"/>
    </location>
</feature>
<evidence type="ECO:0000313" key="4">
    <source>
        <dbReference type="Proteomes" id="UP000656244"/>
    </source>
</evidence>
<gene>
    <name evidence="3" type="ORF">H7U19_06265</name>
</gene>
<feature type="chain" id="PRO_5037780485" evidence="1">
    <location>
        <begin position="23"/>
        <end position="249"/>
    </location>
</feature>
<keyword evidence="4" id="KW-1185">Reference proteome</keyword>
<comment type="caution">
    <text evidence="3">The sequence shown here is derived from an EMBL/GenBank/DDBJ whole genome shotgun (WGS) entry which is preliminary data.</text>
</comment>
<dbReference type="PROSITE" id="PS51257">
    <property type="entry name" value="PROKAR_LIPOPROTEIN"/>
    <property type="match status" value="1"/>
</dbReference>
<dbReference type="Gene3D" id="2.160.20.120">
    <property type="match status" value="1"/>
</dbReference>
<evidence type="ECO:0000256" key="1">
    <source>
        <dbReference type="SAM" id="SignalP"/>
    </source>
</evidence>
<dbReference type="Proteomes" id="UP000656244">
    <property type="component" value="Unassembled WGS sequence"/>
</dbReference>
<keyword evidence="1" id="KW-0732">Signal</keyword>
<dbReference type="RefSeq" id="WP_186560285.1">
    <property type="nucleotide sequence ID" value="NZ_JACNMF010000002.1"/>
</dbReference>
<accession>A0A923KLK0</accession>
<sequence length="249" mass="27420">MLKRIACISLILLVFACDSENANDCFQTAGPLVQKELIVESFDKILVNRDVELILKDGAEQKVVVETGENLLNDVEVSVINGRITLTDNNNCNYVRDYGITKVYITSPNIREIRSSTQYSIKSDGVLTYPEINVLSEDFNTPGTFTVGDFILEVNSNTFRATFNGLSSCFVSGSVNNLNVSFFAGDGRFEGRNLIAQNVEVLNRGSNDMVVNPQAEITGTISSTGNVIAVNRPPVVEVEELYKGRLIFE</sequence>
<feature type="signal peptide" evidence="1">
    <location>
        <begin position="1"/>
        <end position="22"/>
    </location>
</feature>
<dbReference type="AlphaFoldDB" id="A0A923KLK0"/>